<keyword evidence="3" id="KW-1185">Reference proteome</keyword>
<dbReference type="RefSeq" id="WP_053085308.1">
    <property type="nucleotide sequence ID" value="NZ_CBTJ020000049.1"/>
</dbReference>
<dbReference type="Pfam" id="PF00583">
    <property type="entry name" value="Acetyltransf_1"/>
    <property type="match status" value="1"/>
</dbReference>
<dbReference type="CDD" id="cd04301">
    <property type="entry name" value="NAT_SF"/>
    <property type="match status" value="1"/>
</dbReference>
<reference evidence="2" key="2">
    <citation type="submission" date="2014-03" db="EMBL/GenBank/DDBJ databases">
        <title>Candidatus Competibacter-lineage genomes retrieved from metagenomes reveal functional metabolic diversity.</title>
        <authorList>
            <person name="McIlroy S.J."/>
            <person name="Albertsen M."/>
            <person name="Andresen E.K."/>
            <person name="Saunders A.M."/>
            <person name="Kristiansen R."/>
            <person name="Stokholm-Bjerregaard M."/>
            <person name="Nielsen K.L."/>
            <person name="Nielsen P.H."/>
        </authorList>
    </citation>
    <scope>NUCLEOTIDE SEQUENCE</scope>
    <source>
        <strain evidence="2">Run_A_D11</strain>
    </source>
</reference>
<dbReference type="OrthoDB" id="9799601at2"/>
<dbReference type="STRING" id="1400863.BN873_410002"/>
<accession>W6MAX7</accession>
<protein>
    <recommendedName>
        <fullName evidence="1">N-acetyltransferase domain-containing protein</fullName>
    </recommendedName>
</protein>
<dbReference type="InterPro" id="IPR000182">
    <property type="entry name" value="GNAT_dom"/>
</dbReference>
<dbReference type="InterPro" id="IPR016181">
    <property type="entry name" value="Acyl_CoA_acyltransferase"/>
</dbReference>
<dbReference type="GO" id="GO:0016747">
    <property type="term" value="F:acyltransferase activity, transferring groups other than amino-acyl groups"/>
    <property type="evidence" value="ECO:0007669"/>
    <property type="project" value="InterPro"/>
</dbReference>
<comment type="caution">
    <text evidence="2">The sequence shown here is derived from an EMBL/GenBank/DDBJ whole genome shotgun (WGS) entry which is preliminary data.</text>
</comment>
<evidence type="ECO:0000259" key="1">
    <source>
        <dbReference type="PROSITE" id="PS51186"/>
    </source>
</evidence>
<proteinExistence type="predicted"/>
<reference evidence="2" key="1">
    <citation type="submission" date="2013-07" db="EMBL/GenBank/DDBJ databases">
        <authorList>
            <person name="McIlroy S."/>
        </authorList>
    </citation>
    <scope>NUCLEOTIDE SEQUENCE [LARGE SCALE GENOMIC DNA]</scope>
    <source>
        <strain evidence="2">Run_A_D11</strain>
    </source>
</reference>
<dbReference type="Proteomes" id="UP000035760">
    <property type="component" value="Unassembled WGS sequence"/>
</dbReference>
<dbReference type="Gene3D" id="3.40.630.30">
    <property type="match status" value="1"/>
</dbReference>
<evidence type="ECO:0000313" key="3">
    <source>
        <dbReference type="Proteomes" id="UP000035760"/>
    </source>
</evidence>
<dbReference type="EMBL" id="CBTJ020000049">
    <property type="protein sequence ID" value="CDI03155.1"/>
    <property type="molecule type" value="Genomic_DNA"/>
</dbReference>
<dbReference type="AlphaFoldDB" id="W6MAX7"/>
<dbReference type="PROSITE" id="PS51186">
    <property type="entry name" value="GNAT"/>
    <property type="match status" value="1"/>
</dbReference>
<sequence>MNIQIATTEHQITACFPAIHELRPHLSEAEFVAQVQRQMQNHGYTLVYLTVGDQVVAAAGYRVTEFLYSGKMFYADDLICRSAFRKHGYGGKLLDWLLEKAEELSCAQFHLDSGVHRHDAHRLYLGRKLHISSHHFSKELGNSAA</sequence>
<feature type="domain" description="N-acetyltransferase" evidence="1">
    <location>
        <begin position="1"/>
        <end position="145"/>
    </location>
</feature>
<dbReference type="SUPFAM" id="SSF55729">
    <property type="entry name" value="Acyl-CoA N-acyltransferases (Nat)"/>
    <property type="match status" value="1"/>
</dbReference>
<organism evidence="2 3">
    <name type="scientific">Candidatus Competibacter denitrificans Run_A_D11</name>
    <dbReference type="NCBI Taxonomy" id="1400863"/>
    <lineage>
        <taxon>Bacteria</taxon>
        <taxon>Pseudomonadati</taxon>
        <taxon>Pseudomonadota</taxon>
        <taxon>Gammaproteobacteria</taxon>
        <taxon>Candidatus Competibacteraceae</taxon>
        <taxon>Candidatus Competibacter</taxon>
    </lineage>
</organism>
<evidence type="ECO:0000313" key="2">
    <source>
        <dbReference type="EMBL" id="CDI03155.1"/>
    </source>
</evidence>
<name>W6MAX7_9GAMM</name>
<gene>
    <name evidence="2" type="ORF">BN873_410002</name>
</gene>